<evidence type="ECO:0000259" key="3">
    <source>
        <dbReference type="Pfam" id="PF02826"/>
    </source>
</evidence>
<dbReference type="RefSeq" id="WP_167270469.1">
    <property type="nucleotide sequence ID" value="NZ_JAASQJ010000002.1"/>
</dbReference>
<protein>
    <submittedName>
        <fullName evidence="4">Phosphoglycerate dehydrogenase-like enzyme</fullName>
    </submittedName>
</protein>
<dbReference type="PANTHER" id="PTHR43333:SF1">
    <property type="entry name" value="D-ISOMER SPECIFIC 2-HYDROXYACID DEHYDROGENASE NAD-BINDING DOMAIN-CONTAINING PROTEIN"/>
    <property type="match status" value="1"/>
</dbReference>
<evidence type="ECO:0000313" key="5">
    <source>
        <dbReference type="Proteomes" id="UP001179181"/>
    </source>
</evidence>
<comment type="caution">
    <text evidence="4">The sequence shown here is derived from an EMBL/GenBank/DDBJ whole genome shotgun (WGS) entry which is preliminary data.</text>
</comment>
<dbReference type="Gene3D" id="3.40.50.720">
    <property type="entry name" value="NAD(P)-binding Rossmann-like Domain"/>
    <property type="match status" value="2"/>
</dbReference>
<evidence type="ECO:0000313" key="4">
    <source>
        <dbReference type="EMBL" id="NIJ53396.1"/>
    </source>
</evidence>
<proteinExistence type="predicted"/>
<dbReference type="Proteomes" id="UP001179181">
    <property type="component" value="Unassembled WGS sequence"/>
</dbReference>
<keyword evidence="5" id="KW-1185">Reference proteome</keyword>
<dbReference type="PANTHER" id="PTHR43333">
    <property type="entry name" value="2-HACID_DH_C DOMAIN-CONTAINING PROTEIN"/>
    <property type="match status" value="1"/>
</dbReference>
<dbReference type="InterPro" id="IPR036291">
    <property type="entry name" value="NAD(P)-bd_dom_sf"/>
</dbReference>
<organism evidence="4 5">
    <name type="scientific">Dyadobacter arcticus</name>
    <dbReference type="NCBI Taxonomy" id="1078754"/>
    <lineage>
        <taxon>Bacteria</taxon>
        <taxon>Pseudomonadati</taxon>
        <taxon>Bacteroidota</taxon>
        <taxon>Cytophagia</taxon>
        <taxon>Cytophagales</taxon>
        <taxon>Spirosomataceae</taxon>
        <taxon>Dyadobacter</taxon>
    </lineage>
</organism>
<feature type="domain" description="D-isomer specific 2-hydroxyacid dehydrogenase NAD-binding" evidence="3">
    <location>
        <begin position="106"/>
        <end position="276"/>
    </location>
</feature>
<sequence>MIIYCHALLDEPLRQKLSSTLSPQHEINFRTEDTSKTDLKIYYIGADYILGNPPIDWFSIKSENLKFWQLDSAGFDQYSSVNLNENVKVANMGDWFARPCAESIIGGILALYRGIDKLTLLKQKSEWVGAALRAEIRIIYAQNVIVLGAGTIGLAVNSILKGLGCTIHLMARTSPQADLHSREDLLNELPHADLVINTLPGTANRFADAEFFSKMKLGSVYASVGRGCTTDENALINALNSKNLDGAVLDVTEIEPLPEDSPLWKMDNVILTQHTGGGHKNEHMGKVDLFLNNIFALENGGIVIDQVDLRKGY</sequence>
<name>A0ABX0UKC3_9BACT</name>
<reference evidence="4 5" key="1">
    <citation type="submission" date="2020-03" db="EMBL/GenBank/DDBJ databases">
        <title>Genomic Encyclopedia of Type Strains, Phase IV (KMG-IV): sequencing the most valuable type-strain genomes for metagenomic binning, comparative biology and taxonomic classification.</title>
        <authorList>
            <person name="Goeker M."/>
        </authorList>
    </citation>
    <scope>NUCLEOTIDE SEQUENCE [LARGE SCALE GENOMIC DNA]</scope>
    <source>
        <strain evidence="4 5">DSM 102865</strain>
    </source>
</reference>
<dbReference type="EMBL" id="JAASQJ010000002">
    <property type="protein sequence ID" value="NIJ53396.1"/>
    <property type="molecule type" value="Genomic_DNA"/>
</dbReference>
<dbReference type="Pfam" id="PF02826">
    <property type="entry name" value="2-Hacid_dh_C"/>
    <property type="match status" value="1"/>
</dbReference>
<accession>A0ABX0UKC3</accession>
<evidence type="ECO:0000256" key="2">
    <source>
        <dbReference type="ARBA" id="ARBA00023027"/>
    </source>
</evidence>
<gene>
    <name evidence="4" type="ORF">FHS68_002566</name>
</gene>
<dbReference type="CDD" id="cd05300">
    <property type="entry name" value="2-Hacid_dh_1"/>
    <property type="match status" value="1"/>
</dbReference>
<dbReference type="SUPFAM" id="SSF51735">
    <property type="entry name" value="NAD(P)-binding Rossmann-fold domains"/>
    <property type="match status" value="1"/>
</dbReference>
<evidence type="ECO:0000256" key="1">
    <source>
        <dbReference type="ARBA" id="ARBA00023002"/>
    </source>
</evidence>
<dbReference type="InterPro" id="IPR006140">
    <property type="entry name" value="D-isomer_DH_NAD-bd"/>
</dbReference>
<keyword evidence="1" id="KW-0560">Oxidoreductase</keyword>
<keyword evidence="2" id="KW-0520">NAD</keyword>